<proteinExistence type="predicted"/>
<feature type="region of interest" description="Disordered" evidence="2">
    <location>
        <begin position="1"/>
        <end position="56"/>
    </location>
</feature>
<evidence type="ECO:0000256" key="1">
    <source>
        <dbReference type="SAM" id="Coils"/>
    </source>
</evidence>
<feature type="region of interest" description="Disordered" evidence="2">
    <location>
        <begin position="306"/>
        <end position="328"/>
    </location>
</feature>
<feature type="coiled-coil region" evidence="1">
    <location>
        <begin position="123"/>
        <end position="150"/>
    </location>
</feature>
<protein>
    <submittedName>
        <fullName evidence="3">Uncharacterized protein</fullName>
    </submittedName>
</protein>
<reference evidence="3 4" key="1">
    <citation type="journal article" date="2015" name="Genome Biol. Evol.">
        <title>Comparative Genomics of a Bacterivorous Green Alga Reveals Evolutionary Causalities and Consequences of Phago-Mixotrophic Mode of Nutrition.</title>
        <authorList>
            <person name="Burns J.A."/>
            <person name="Paasch A."/>
            <person name="Narechania A."/>
            <person name="Kim E."/>
        </authorList>
    </citation>
    <scope>NUCLEOTIDE SEQUENCE [LARGE SCALE GENOMIC DNA]</scope>
    <source>
        <strain evidence="3 4">PLY_AMNH</strain>
    </source>
</reference>
<feature type="compositionally biased region" description="Basic and acidic residues" evidence="2">
    <location>
        <begin position="27"/>
        <end position="39"/>
    </location>
</feature>
<accession>A0AAE0C566</accession>
<evidence type="ECO:0000256" key="2">
    <source>
        <dbReference type="SAM" id="MobiDB-lite"/>
    </source>
</evidence>
<keyword evidence="1" id="KW-0175">Coiled coil</keyword>
<evidence type="ECO:0000313" key="3">
    <source>
        <dbReference type="EMBL" id="KAK3247730.1"/>
    </source>
</evidence>
<organism evidence="3 4">
    <name type="scientific">Cymbomonas tetramitiformis</name>
    <dbReference type="NCBI Taxonomy" id="36881"/>
    <lineage>
        <taxon>Eukaryota</taxon>
        <taxon>Viridiplantae</taxon>
        <taxon>Chlorophyta</taxon>
        <taxon>Pyramimonadophyceae</taxon>
        <taxon>Pyramimonadales</taxon>
        <taxon>Pyramimonadaceae</taxon>
        <taxon>Cymbomonas</taxon>
    </lineage>
</organism>
<evidence type="ECO:0000313" key="4">
    <source>
        <dbReference type="Proteomes" id="UP001190700"/>
    </source>
</evidence>
<dbReference type="EMBL" id="LGRX02028690">
    <property type="protein sequence ID" value="KAK3247730.1"/>
    <property type="molecule type" value="Genomic_DNA"/>
</dbReference>
<dbReference type="Proteomes" id="UP001190700">
    <property type="component" value="Unassembled WGS sequence"/>
</dbReference>
<feature type="compositionally biased region" description="Polar residues" evidence="2">
    <location>
        <begin position="1"/>
        <end position="20"/>
    </location>
</feature>
<keyword evidence="4" id="KW-1185">Reference proteome</keyword>
<dbReference type="AlphaFoldDB" id="A0AAE0C566"/>
<comment type="caution">
    <text evidence="3">The sequence shown here is derived from an EMBL/GenBank/DDBJ whole genome shotgun (WGS) entry which is preliminary data.</text>
</comment>
<sequence>MSSSQMESVTEPQSVPQQAATAPAEIANKETSDRARDSQGRFVPLAVQPTNPNVENANQIEPNMAIATADTKNQDSKSSSNFLSNIADRVEKLANSLTPEVSGELVNTFEEIVKAHVDVHKLLNIANNDTKELRSKCKTLEEDNENMRAERKAEFGKMASQIADALSDIYMQYNGSPMEQSCKDELKMELDKNPKMAKTLQGLPMATVAMSAQRQMAEMGSRVQSARVETAVRNESSLTQKLRDYQMELSTLQNAGATPSMSQSEIMKPSSVEPIAVSASEKKYGASYKMLPPALRDCISKYDSSCGSGRLNPDDYTNENLVKRPRVA</sequence>
<gene>
    <name evidence="3" type="ORF">CYMTET_42763</name>
</gene>
<name>A0AAE0C566_9CHLO</name>